<gene>
    <name evidence="1" type="ORF">LCGC14_2225770</name>
</gene>
<dbReference type="EMBL" id="LAZR01029840">
    <property type="protein sequence ID" value="KKL58402.1"/>
    <property type="molecule type" value="Genomic_DNA"/>
</dbReference>
<sequence length="109" mass="11874">SIQTAVDLGAEIIIVSDTYSLCTENAGTSGIVNIMSIIINMLFEDKSIRAVNAIKAKYPDIKVVLITPDIGEISTFSTKSYNKLVKRGYDAALDVFQNYGENNGNVHTK</sequence>
<name>A0A0F9G541_9ZZZZ</name>
<feature type="non-terminal residue" evidence="1">
    <location>
        <position position="1"/>
    </location>
</feature>
<evidence type="ECO:0000313" key="1">
    <source>
        <dbReference type="EMBL" id="KKL58402.1"/>
    </source>
</evidence>
<proteinExistence type="predicted"/>
<comment type="caution">
    <text evidence="1">The sequence shown here is derived from an EMBL/GenBank/DDBJ whole genome shotgun (WGS) entry which is preliminary data.</text>
</comment>
<dbReference type="AlphaFoldDB" id="A0A0F9G541"/>
<protein>
    <submittedName>
        <fullName evidence="1">Uncharacterized protein</fullName>
    </submittedName>
</protein>
<organism evidence="1">
    <name type="scientific">marine sediment metagenome</name>
    <dbReference type="NCBI Taxonomy" id="412755"/>
    <lineage>
        <taxon>unclassified sequences</taxon>
        <taxon>metagenomes</taxon>
        <taxon>ecological metagenomes</taxon>
    </lineage>
</organism>
<accession>A0A0F9G541</accession>
<reference evidence="1" key="1">
    <citation type="journal article" date="2015" name="Nature">
        <title>Complex archaea that bridge the gap between prokaryotes and eukaryotes.</title>
        <authorList>
            <person name="Spang A."/>
            <person name="Saw J.H."/>
            <person name="Jorgensen S.L."/>
            <person name="Zaremba-Niedzwiedzka K."/>
            <person name="Martijn J."/>
            <person name="Lind A.E."/>
            <person name="van Eijk R."/>
            <person name="Schleper C."/>
            <person name="Guy L."/>
            <person name="Ettema T.J."/>
        </authorList>
    </citation>
    <scope>NUCLEOTIDE SEQUENCE</scope>
</reference>